<dbReference type="EMBL" id="JH717898">
    <property type="protein sequence ID" value="EWZ45014.1"/>
    <property type="molecule type" value="Genomic_DNA"/>
</dbReference>
<evidence type="ECO:0000256" key="2">
    <source>
        <dbReference type="SAM" id="Phobius"/>
    </source>
</evidence>
<dbReference type="EMBL" id="JH717898">
    <property type="protein sequence ID" value="EWZ45015.1"/>
    <property type="molecule type" value="Genomic_DNA"/>
</dbReference>
<reference evidence="3" key="2">
    <citation type="submission" date="2012-06" db="EMBL/GenBank/DDBJ databases">
        <title>Annotation of the Genome Sequence of Fusarium oxysporum Fo47.</title>
        <authorList>
            <consortium name="The Broad Institute Genomics Platform"/>
            <person name="Ma L.-J."/>
            <person name="Corby-Kistler H."/>
            <person name="Broz K."/>
            <person name="Gale L.R."/>
            <person name="Jonkers W."/>
            <person name="O'Donnell K."/>
            <person name="Ploetz R."/>
            <person name="Steinberg C."/>
            <person name="Schwartz D.C."/>
            <person name="VanEtten H."/>
            <person name="Zhou S."/>
            <person name="Young S.K."/>
            <person name="Zeng Q."/>
            <person name="Gargeya S."/>
            <person name="Fitzgerald M."/>
            <person name="Abouelleil A."/>
            <person name="Alvarado L."/>
            <person name="Chapman S.B."/>
            <person name="Gainer-Dewar J."/>
            <person name="Goldberg J."/>
            <person name="Griggs A."/>
            <person name="Gujja S."/>
            <person name="Hansen M."/>
            <person name="Howarth C."/>
            <person name="Imamovic A."/>
            <person name="Ireland A."/>
            <person name="Larimer J."/>
            <person name="McCowan C."/>
            <person name="Murphy C."/>
            <person name="Pearson M."/>
            <person name="Poon T.W."/>
            <person name="Priest M."/>
            <person name="Roberts A."/>
            <person name="Saif S."/>
            <person name="Shea T."/>
            <person name="Sykes S."/>
            <person name="Wortman J."/>
            <person name="Nusbaum C."/>
            <person name="Birren B."/>
        </authorList>
    </citation>
    <scope>NUCLEOTIDE SEQUENCE</scope>
    <source>
        <strain evidence="3">Fo47</strain>
    </source>
</reference>
<sequence>MMSFDSDLFSRSCLQRTARKKKKRELTQLIPPTHLCSTKAIGQSTFSDSDWSPLHDLRVLFGSSSGFLLSVLVICLYLDIHLSSFHIISTPADHRFLPSRTLPDSTSRQKKSLLLNNPA</sequence>
<evidence type="ECO:0000313" key="3">
    <source>
        <dbReference type="EMBL" id="EWZ45015.1"/>
    </source>
</evidence>
<feature type="region of interest" description="Disordered" evidence="1">
    <location>
        <begin position="99"/>
        <end position="119"/>
    </location>
</feature>
<proteinExistence type="predicted"/>
<dbReference type="AlphaFoldDB" id="W9KSM5"/>
<reference evidence="3" key="1">
    <citation type="submission" date="2011-06" db="EMBL/GenBank/DDBJ databases">
        <title>The Genome Sequence of Fusarium oxysporum Fo47.</title>
        <authorList>
            <consortium name="The Broad Institute Genome Sequencing Platform"/>
            <person name="Ma L.-J."/>
            <person name="Gale L.R."/>
            <person name="Schwartz D.C."/>
            <person name="Zhou S."/>
            <person name="Corby-Kistler H."/>
            <person name="Young S.K."/>
            <person name="Zeng Q."/>
            <person name="Gargeya S."/>
            <person name="Fitzgerald M."/>
            <person name="Haas B."/>
            <person name="Abouelleil A."/>
            <person name="Alvarado L."/>
            <person name="Arachchi H.M."/>
            <person name="Berlin A."/>
            <person name="Brown A."/>
            <person name="Chapman S.B."/>
            <person name="Chen Z."/>
            <person name="Dunbar C."/>
            <person name="Freedman E."/>
            <person name="Gearin G."/>
            <person name="Gellesch M."/>
            <person name="Goldberg J."/>
            <person name="Griggs A."/>
            <person name="Gujja S."/>
            <person name="Heiman D."/>
            <person name="Howarth C."/>
            <person name="Larson L."/>
            <person name="Lui A."/>
            <person name="MacDonald P.J.P."/>
            <person name="Mehta T."/>
            <person name="Montmayeur A."/>
            <person name="Murphy C."/>
            <person name="Neiman D."/>
            <person name="Pearson M."/>
            <person name="Priest M."/>
            <person name="Roberts A."/>
            <person name="Saif S."/>
            <person name="Shea T."/>
            <person name="Shenoy N."/>
            <person name="Sisk P."/>
            <person name="Stolte C."/>
            <person name="Sykes S."/>
            <person name="Wortman J."/>
            <person name="Nusbaum C."/>
            <person name="Birren B."/>
        </authorList>
    </citation>
    <scope>NUCLEOTIDE SEQUENCE [LARGE SCALE GENOMIC DNA]</scope>
    <source>
        <strain evidence="3">Fo47</strain>
    </source>
</reference>
<accession>W9KSM5</accession>
<dbReference type="Proteomes" id="UP000030766">
    <property type="component" value="Unassembled WGS sequence"/>
</dbReference>
<gene>
    <name evidence="3" type="ORF">FOZG_05542</name>
</gene>
<dbReference type="VEuPathDB" id="FungiDB:FOZG_05542"/>
<organism evidence="3">
    <name type="scientific">Fusarium oxysporum Fo47</name>
    <dbReference type="NCBI Taxonomy" id="660027"/>
    <lineage>
        <taxon>Eukaryota</taxon>
        <taxon>Fungi</taxon>
        <taxon>Dikarya</taxon>
        <taxon>Ascomycota</taxon>
        <taxon>Pezizomycotina</taxon>
        <taxon>Sordariomycetes</taxon>
        <taxon>Hypocreomycetidae</taxon>
        <taxon>Hypocreales</taxon>
        <taxon>Nectriaceae</taxon>
        <taxon>Fusarium</taxon>
        <taxon>Fusarium oxysporum species complex</taxon>
    </lineage>
</organism>
<evidence type="ECO:0000256" key="1">
    <source>
        <dbReference type="SAM" id="MobiDB-lite"/>
    </source>
</evidence>
<dbReference type="HOGENOM" id="CLU_2061612_0_0_1"/>
<keyword evidence="2" id="KW-0812">Transmembrane</keyword>
<keyword evidence="2" id="KW-1133">Transmembrane helix</keyword>
<name>W9KSM5_FUSOX</name>
<keyword evidence="2" id="KW-0472">Membrane</keyword>
<feature type="transmembrane region" description="Helical" evidence="2">
    <location>
        <begin position="59"/>
        <end position="78"/>
    </location>
</feature>
<protein>
    <submittedName>
        <fullName evidence="3">Uncharacterized protein</fullName>
    </submittedName>
</protein>